<feature type="region of interest" description="Disordered" evidence="2">
    <location>
        <begin position="1545"/>
        <end position="1591"/>
    </location>
</feature>
<feature type="compositionally biased region" description="Polar residues" evidence="2">
    <location>
        <begin position="8"/>
        <end position="36"/>
    </location>
</feature>
<feature type="region of interest" description="Disordered" evidence="2">
    <location>
        <begin position="1"/>
        <end position="36"/>
    </location>
</feature>
<dbReference type="EMBL" id="LSSL01000647">
    <property type="protein sequence ID" value="OLY84034.1"/>
    <property type="molecule type" value="Genomic_DNA"/>
</dbReference>
<feature type="compositionally biased region" description="Low complexity" evidence="2">
    <location>
        <begin position="1554"/>
        <end position="1577"/>
    </location>
</feature>
<feature type="compositionally biased region" description="Polar residues" evidence="2">
    <location>
        <begin position="1312"/>
        <end position="1330"/>
    </location>
</feature>
<keyword evidence="4" id="KW-1185">Reference proteome</keyword>
<feature type="compositionally biased region" description="Polar residues" evidence="2">
    <location>
        <begin position="396"/>
        <end position="426"/>
    </location>
</feature>
<keyword evidence="1" id="KW-0175">Coiled coil</keyword>
<comment type="caution">
    <text evidence="3">The sequence shown here is derived from an EMBL/GenBank/DDBJ whole genome shotgun (WGS) entry which is preliminary data.</text>
</comment>
<feature type="region of interest" description="Disordered" evidence="2">
    <location>
        <begin position="396"/>
        <end position="430"/>
    </location>
</feature>
<evidence type="ECO:0000313" key="3">
    <source>
        <dbReference type="EMBL" id="OLY84034.1"/>
    </source>
</evidence>
<feature type="region of interest" description="Disordered" evidence="2">
    <location>
        <begin position="1490"/>
        <end position="1524"/>
    </location>
</feature>
<feature type="region of interest" description="Disordered" evidence="2">
    <location>
        <begin position="1312"/>
        <end position="1377"/>
    </location>
</feature>
<feature type="region of interest" description="Disordered" evidence="2">
    <location>
        <begin position="323"/>
        <end position="346"/>
    </location>
</feature>
<reference evidence="3 4" key="1">
    <citation type="journal article" date="2016" name="Mol. Biol. Evol.">
        <title>Genome-Wide Survey of Gut Fungi (Harpellales) Reveals the First Horizontally Transferred Ubiquitin Gene from a Mosquito Host.</title>
        <authorList>
            <person name="Wang Y."/>
            <person name="White M.M."/>
            <person name="Kvist S."/>
            <person name="Moncalvo J.M."/>
        </authorList>
    </citation>
    <scope>NUCLEOTIDE SEQUENCE [LARGE SCALE GENOMIC DNA]</scope>
    <source>
        <strain evidence="3 4">ALG-7-W6</strain>
    </source>
</reference>
<feature type="region of interest" description="Disordered" evidence="2">
    <location>
        <begin position="1197"/>
        <end position="1230"/>
    </location>
</feature>
<evidence type="ECO:0000256" key="1">
    <source>
        <dbReference type="SAM" id="Coils"/>
    </source>
</evidence>
<protein>
    <submittedName>
        <fullName evidence="3">Uncharacterized protein</fullName>
    </submittedName>
</protein>
<evidence type="ECO:0000256" key="2">
    <source>
        <dbReference type="SAM" id="MobiDB-lite"/>
    </source>
</evidence>
<dbReference type="OrthoDB" id="5600143at2759"/>
<accession>A0A1R0H4P8</accession>
<feature type="coiled-coil region" evidence="1">
    <location>
        <begin position="1645"/>
        <end position="1704"/>
    </location>
</feature>
<feature type="compositionally biased region" description="Polar residues" evidence="2">
    <location>
        <begin position="1211"/>
        <end position="1229"/>
    </location>
</feature>
<organism evidence="3 4">
    <name type="scientific">Smittium mucronatum</name>
    <dbReference type="NCBI Taxonomy" id="133383"/>
    <lineage>
        <taxon>Eukaryota</taxon>
        <taxon>Fungi</taxon>
        <taxon>Fungi incertae sedis</taxon>
        <taxon>Zoopagomycota</taxon>
        <taxon>Kickxellomycotina</taxon>
        <taxon>Harpellomycetes</taxon>
        <taxon>Harpellales</taxon>
        <taxon>Legeriomycetaceae</taxon>
        <taxon>Smittium</taxon>
    </lineage>
</organism>
<dbReference type="Proteomes" id="UP000187455">
    <property type="component" value="Unassembled WGS sequence"/>
</dbReference>
<gene>
    <name evidence="3" type="ORF">AYI68_g1813</name>
</gene>
<proteinExistence type="predicted"/>
<feature type="region of interest" description="Disordered" evidence="2">
    <location>
        <begin position="195"/>
        <end position="231"/>
    </location>
</feature>
<sequence>MSHREEPASQTLDCENITPSLVDSEQNSVGFQHTPSFESPTIPVAASLHKRSQSPHPQAFQYFQELSKKSENERIDPSMLNKTSFINIKNNSFASIKSKFSKNNDKFLTKIDDPTANWRAESIFEESLESKNLTKTPKTDEVNNVNSDKISTANKHQCGASSKFLIPANKNSDQSPISSKTPSLEANLSYSNKNIDISAPKNTSSSKNNLTENSESSSAYSETNNSPPVQFNTVNITYENKKVHNKIDSPLSKKKPIHVPTFKRLSNILTGRSPDSKKSAKIESNWSSKVSGLEPVKESNTLKSGRASEIVSSPSFELRRTATVGRSRALAPSRSHLKPLEQKSNNKNSFRVVNVQHVSPGNPTREEECYIPPTLENSEISSNNQQLNAKVRTINADPTQSIGPKESSIYNTPPNHTNRSNSNSVDSLIKNKKNHPSIDQISHSSLSISDPVVDCNDSFNLSLTRVPLDNVNLESSSEIIPLQNQSDFLSIASKIDSTTKVPNIENFLPKFNKSNPNPQFFVSDLNPLQSTRLSNTIVEASSSGNKTNGLADDINSIQDFSLKTTSLMHNAKNKPTSLLNADISSSECFSTSLIKKKPFEESIQNYDYIFPSQKDILKNFPLTGKRDDRNFTLDGPCLSDGLDEKEANPTYKLVSDSISDATVDEISDASPISKSLFGDTSISKKIKTDKNSSSNSYHTPSLDENLLNSLTPISKPLNFSRGHSFSSSKSEKIFFETTDPVSLIKYHSESPVKSSGFKNYIKESKVYTDIIKHDPQLDTSKKSLYIDPVQNNVSQLPSAKNHVVKTLITKNDRSEDGDMFTNNGNYSSHNVRDMKLKKALSQDDDQLLEKTKFSLKDSRSYQNVKVFKKLPDILPKSLKISNKYSSLEDADIKPDHLIQKIPSKELSNSDVPGKSSLEFLPYVDSRKENHQDVDDIICDQIVLSDDRIEEFRNDKSDQNNTANKHEKIPYPNKKDTLIQKKNYGSFVRKELLSVNNVQNKDLKKTIIIDSHSPQFSEDLSTPLSKSFLDKDTSKLETMKNPSPNKEFSVNNVPKSYSNKLNSSVTNSQSTNYENSLMQPHEKSYIVENPKIESQARKFLNPSIILDSSIKNNQKDTSSFGNLIESLVDEGVSSKEIESSQSVQSLFKDFGSEKSTENLKELQTIGPTVSHESIDDDLDPSAFRKPETILNQNLTEKMHLSKSHKSISTSSNLHGDQMTASKNGSSQPNENHQDIQIKENVDLGTEVQKSNFSNIDNLKKRSTKTYPIGILKKKSTENHFEEINKVYDEKKALLQANESNAGKEVAVNLGISNDIPNDPFTSINKGNTQINTEDDSAEKHNSLKPLSGNSINGDSEELDSDSNSDSLHSAEENHRPFSNPIKLIKKEKILKAIKNRMESAKSSAKDLYDNPEKIEGVLSRVQNINVPKFVSKPINKIKNSEFMQTGNIENINFDFLKLKPAKDGSKIKGLIDFFDNNFQLHSERFINYKKEDSIDEEKGGNASVGEGSDGDDDSNSDSNIPPRPDIVCYVRSRSLSSVKDSTLLEKDPKSCINHRPSSLSKSSRRSSSSGTMDSSHISVKSKRHSIDGSMNESESFISDKHLTSPFNETRFLAHKTKYNSENFDYHGTDGIRKDQQRRLKISRKINHRQKKKIEELQLLVTRLQTNKSLLESQIAVERARINLFLVNITKENIDLKKRAESLEREIKVVKSGFEGKIQDYQALLGKKDDQIFELEMRLEQYGF</sequence>
<name>A0A1R0H4P8_9FUNG</name>
<evidence type="ECO:0000313" key="4">
    <source>
        <dbReference type="Proteomes" id="UP000187455"/>
    </source>
</evidence>